<dbReference type="SUPFAM" id="SSF111369">
    <property type="entry name" value="HlyD-like secretion proteins"/>
    <property type="match status" value="1"/>
</dbReference>
<dbReference type="InterPro" id="IPR058792">
    <property type="entry name" value="Beta-barrel_RND_2"/>
</dbReference>
<gene>
    <name evidence="4" type="ORF">DXX93_06250</name>
</gene>
<dbReference type="PANTHER" id="PTHR30469">
    <property type="entry name" value="MULTIDRUG RESISTANCE PROTEIN MDTA"/>
    <property type="match status" value="1"/>
</dbReference>
<comment type="similarity">
    <text evidence="1">Belongs to the membrane fusion protein (MFP) (TC 8.A.1) family.</text>
</comment>
<keyword evidence="2" id="KW-0175">Coiled coil</keyword>
<proteinExistence type="inferred from homology"/>
<dbReference type="Gene3D" id="1.10.287.470">
    <property type="entry name" value="Helix hairpin bin"/>
    <property type="match status" value="1"/>
</dbReference>
<evidence type="ECO:0000313" key="4">
    <source>
        <dbReference type="EMBL" id="REL26225.1"/>
    </source>
</evidence>
<evidence type="ECO:0000256" key="2">
    <source>
        <dbReference type="SAM" id="Coils"/>
    </source>
</evidence>
<dbReference type="Pfam" id="PF25954">
    <property type="entry name" value="Beta-barrel_RND_2"/>
    <property type="match status" value="1"/>
</dbReference>
<dbReference type="Proteomes" id="UP000256478">
    <property type="component" value="Unassembled WGS sequence"/>
</dbReference>
<evidence type="ECO:0000256" key="1">
    <source>
        <dbReference type="ARBA" id="ARBA00009477"/>
    </source>
</evidence>
<dbReference type="PANTHER" id="PTHR30469:SF15">
    <property type="entry name" value="HLYD FAMILY OF SECRETION PROTEINS"/>
    <property type="match status" value="1"/>
</dbReference>
<dbReference type="OrthoDB" id="6382359at2"/>
<feature type="coiled-coil region" evidence="2">
    <location>
        <begin position="118"/>
        <end position="181"/>
    </location>
</feature>
<protein>
    <submittedName>
        <fullName evidence="4">Efflux RND transporter periplasmic adaptor subunit</fullName>
    </submittedName>
</protein>
<dbReference type="AlphaFoldDB" id="A0A3E0TQJ0"/>
<name>A0A3E0TQJ0_9GAMM</name>
<accession>A0A3E0TQJ0</accession>
<dbReference type="GO" id="GO:1990281">
    <property type="term" value="C:efflux pump complex"/>
    <property type="evidence" value="ECO:0007669"/>
    <property type="project" value="TreeGrafter"/>
</dbReference>
<dbReference type="Gene3D" id="2.40.50.100">
    <property type="match status" value="1"/>
</dbReference>
<dbReference type="InterPro" id="IPR006143">
    <property type="entry name" value="RND_pump_MFP"/>
</dbReference>
<dbReference type="RefSeq" id="WP_116007346.1">
    <property type="nucleotide sequence ID" value="NZ_QUOU01000001.1"/>
</dbReference>
<dbReference type="Gene3D" id="2.40.30.170">
    <property type="match status" value="1"/>
</dbReference>
<evidence type="ECO:0000313" key="5">
    <source>
        <dbReference type="Proteomes" id="UP000256478"/>
    </source>
</evidence>
<dbReference type="NCBIfam" id="TIGR01730">
    <property type="entry name" value="RND_mfp"/>
    <property type="match status" value="1"/>
</dbReference>
<dbReference type="EMBL" id="QUOU01000001">
    <property type="protein sequence ID" value="REL26225.1"/>
    <property type="molecule type" value="Genomic_DNA"/>
</dbReference>
<organism evidence="4 5">
    <name type="scientific">Thalassotalea euphylliae</name>
    <dbReference type="NCBI Taxonomy" id="1655234"/>
    <lineage>
        <taxon>Bacteria</taxon>
        <taxon>Pseudomonadati</taxon>
        <taxon>Pseudomonadota</taxon>
        <taxon>Gammaproteobacteria</taxon>
        <taxon>Alteromonadales</taxon>
        <taxon>Colwelliaceae</taxon>
        <taxon>Thalassotalea</taxon>
    </lineage>
</organism>
<evidence type="ECO:0000259" key="3">
    <source>
        <dbReference type="Pfam" id="PF25954"/>
    </source>
</evidence>
<reference evidence="4 5" key="1">
    <citation type="submission" date="2018-08" db="EMBL/GenBank/DDBJ databases">
        <title>Thalassotalea euphylliae genome.</title>
        <authorList>
            <person name="Summers S."/>
            <person name="Rice S.A."/>
            <person name="Freckelton M.L."/>
            <person name="Nedved B.T."/>
            <person name="Hadfield M.G."/>
        </authorList>
    </citation>
    <scope>NUCLEOTIDE SEQUENCE [LARGE SCALE GENOMIC DNA]</scope>
    <source>
        <strain evidence="4 5">H1</strain>
    </source>
</reference>
<dbReference type="GO" id="GO:0015562">
    <property type="term" value="F:efflux transmembrane transporter activity"/>
    <property type="evidence" value="ECO:0007669"/>
    <property type="project" value="TreeGrafter"/>
</dbReference>
<comment type="caution">
    <text evidence="4">The sequence shown here is derived from an EMBL/GenBank/DDBJ whole genome shotgun (WGS) entry which is preliminary data.</text>
</comment>
<sequence length="407" mass="44294">MNSSASKLGFPKSLVVKSLIAVLGIVLLLWLLDESGSELAAAESPEALPQVSVLAVSPEHRVSEIKVTGIVKPRWPLTIVATVNGRLEQHFEQIQPGSFVSKGQIIATIQDIDYVSALADAQARVSQAKLNLARYLNEQSVAKQLEVNQVGNDFRLFKPHVSAAKAELAAAKASYQSALKRVNDTKIKAPFDAIVLAKHIAPAKEITQGDQLYQLASSQAIDVDVALAADQWQQIINRATTSDPLQANVTNHQGNTWQAEIRFLSPSLTPQTRQQSLRLTIANPYPENRNQLALSPAQQVSVSFTTAQHANTIIAPASVLTRDQQVWTVQNNKLVLEDIHLLNEAAGQILFTFHKQTLQQRQLVRYPLSTMLSGQTVEPLDVTEAQNVVTAVQNVDALAAAKVKGAL</sequence>
<feature type="domain" description="CusB-like beta-barrel" evidence="3">
    <location>
        <begin position="228"/>
        <end position="284"/>
    </location>
</feature>